<dbReference type="EMBL" id="JAHOEL010000072">
    <property type="protein sequence ID" value="MBV3393431.1"/>
    <property type="molecule type" value="Genomic_DNA"/>
</dbReference>
<dbReference type="Proteomes" id="UP001196408">
    <property type="component" value="Unassembled WGS sequence"/>
</dbReference>
<dbReference type="AlphaFoldDB" id="A0AAW4MXH4"/>
<dbReference type="InterPro" id="IPR003488">
    <property type="entry name" value="DprA"/>
</dbReference>
<feature type="domain" description="Smf/DprA SLOG" evidence="2">
    <location>
        <begin position="84"/>
        <end position="289"/>
    </location>
</feature>
<comment type="similarity">
    <text evidence="1">Belongs to the DprA/Smf family.</text>
</comment>
<evidence type="ECO:0000259" key="2">
    <source>
        <dbReference type="Pfam" id="PF02481"/>
    </source>
</evidence>
<keyword evidence="6" id="KW-1185">Reference proteome</keyword>
<evidence type="ECO:0000256" key="1">
    <source>
        <dbReference type="ARBA" id="ARBA00006525"/>
    </source>
</evidence>
<dbReference type="InterPro" id="IPR057666">
    <property type="entry name" value="DrpA_SLOG"/>
</dbReference>
<dbReference type="EMBL" id="JAHOEF010000073">
    <property type="protein sequence ID" value="MBV3383410.1"/>
    <property type="molecule type" value="Genomic_DNA"/>
</dbReference>
<dbReference type="GO" id="GO:0009294">
    <property type="term" value="P:DNA-mediated transformation"/>
    <property type="evidence" value="ECO:0007669"/>
    <property type="project" value="InterPro"/>
</dbReference>
<sequence length="301" mass="34257">MDINNVYVRDAILYYTIQQYFNCNDKKTSQFIVQLDHFNYRSGLIHNIPYLSLQLHVLEKDFYHTYLRVKDSFKTLPEDVILVKKGDEIYSKLLVVIPAAPPYLFLKGNVRLLNEKSVSVVGSRDASKEAMEKTEILVKALVKRNIVVNAGLAKGIDTITHQTALKNNGRTIAVIGTPINQYYPKENKNLQLAIEKHGLVVSQFPPCNKVYKWNFPTRNATMSGISIATIIMEAGEKSGALRQADHCIKQGRDILIPYSLLQSSLLWPRKYIQKGAHTFKNIKEVLELLNKLEGDHKCVLK</sequence>
<comment type="caution">
    <text evidence="3">The sequence shown here is derived from an EMBL/GenBank/DDBJ whole genome shotgun (WGS) entry which is preliminary data.</text>
</comment>
<dbReference type="Proteomes" id="UP001197492">
    <property type="component" value="Unassembled WGS sequence"/>
</dbReference>
<evidence type="ECO:0000313" key="5">
    <source>
        <dbReference type="Proteomes" id="UP001196408"/>
    </source>
</evidence>
<gene>
    <name evidence="3" type="ORF">KSV97_09345</name>
    <name evidence="4" type="ORF">KSW06_09260</name>
</gene>
<dbReference type="PANTHER" id="PTHR43022">
    <property type="entry name" value="PROTEIN SMF"/>
    <property type="match status" value="1"/>
</dbReference>
<accession>A0AAW4MXH4</accession>
<reference evidence="3 6" key="1">
    <citation type="submission" date="2021-06" db="EMBL/GenBank/DDBJ databases">
        <title>Collection of gut derived symbiotic bacterial strains cultured from healthy donors.</title>
        <authorList>
            <person name="Lin H."/>
            <person name="Littmann E."/>
            <person name="Pamer E.G."/>
        </authorList>
    </citation>
    <scope>NUCLEOTIDE SEQUENCE</scope>
    <source>
        <strain evidence="4 6">MSK.21.70</strain>
        <strain evidence="3">MSK.21.82</strain>
    </source>
</reference>
<protein>
    <submittedName>
        <fullName evidence="3">DNA-protecting protein DprA</fullName>
    </submittedName>
</protein>
<dbReference type="RefSeq" id="WP_217748102.1">
    <property type="nucleotide sequence ID" value="NZ_JAHOEB010000073.1"/>
</dbReference>
<evidence type="ECO:0000313" key="3">
    <source>
        <dbReference type="EMBL" id="MBV3383410.1"/>
    </source>
</evidence>
<dbReference type="PANTHER" id="PTHR43022:SF1">
    <property type="entry name" value="PROTEIN SMF"/>
    <property type="match status" value="1"/>
</dbReference>
<dbReference type="Pfam" id="PF02481">
    <property type="entry name" value="DNA_processg_A"/>
    <property type="match status" value="1"/>
</dbReference>
<evidence type="ECO:0000313" key="4">
    <source>
        <dbReference type="EMBL" id="MBV3393431.1"/>
    </source>
</evidence>
<name>A0AAW4MXH4_9FIRM</name>
<organism evidence="3 5">
    <name type="scientific">Catenibacterium mitsuokai</name>
    <dbReference type="NCBI Taxonomy" id="100886"/>
    <lineage>
        <taxon>Bacteria</taxon>
        <taxon>Bacillati</taxon>
        <taxon>Bacillota</taxon>
        <taxon>Erysipelotrichia</taxon>
        <taxon>Erysipelotrichales</taxon>
        <taxon>Coprobacillaceae</taxon>
        <taxon>Catenibacterium</taxon>
    </lineage>
</organism>
<evidence type="ECO:0000313" key="6">
    <source>
        <dbReference type="Proteomes" id="UP001197492"/>
    </source>
</evidence>
<proteinExistence type="inferred from homology"/>